<dbReference type="GO" id="GO:0032259">
    <property type="term" value="P:methylation"/>
    <property type="evidence" value="ECO:0007669"/>
    <property type="project" value="UniProtKB-KW"/>
</dbReference>
<dbReference type="Pfam" id="PF08242">
    <property type="entry name" value="Methyltransf_12"/>
    <property type="match status" value="1"/>
</dbReference>
<proteinExistence type="predicted"/>
<dbReference type="RefSeq" id="WP_072062618.1">
    <property type="nucleotide sequence ID" value="NZ_CVRY01000001.1"/>
</dbReference>
<dbReference type="PIRSF" id="PIRSF011491">
    <property type="entry name" value="Mtase_YbcY_prd"/>
    <property type="match status" value="1"/>
</dbReference>
<organism evidence="2 3">
    <name type="scientific">Proteus penneri</name>
    <dbReference type="NCBI Taxonomy" id="102862"/>
    <lineage>
        <taxon>Bacteria</taxon>
        <taxon>Pseudomonadati</taxon>
        <taxon>Pseudomonadota</taxon>
        <taxon>Gammaproteobacteria</taxon>
        <taxon>Enterobacterales</taxon>
        <taxon>Morganellaceae</taxon>
        <taxon>Proteus</taxon>
    </lineage>
</organism>
<accession>A0A0G4PZ74</accession>
<feature type="domain" description="Methyltransferase type 12" evidence="1">
    <location>
        <begin position="54"/>
        <end position="152"/>
    </location>
</feature>
<protein>
    <submittedName>
        <fullName evidence="2">Methyltransferase domain protein</fullName>
    </submittedName>
</protein>
<gene>
    <name evidence="2" type="ORF">BN1804_00173</name>
</gene>
<dbReference type="InterPro" id="IPR016584">
    <property type="entry name" value="MeTrfase_VrtF"/>
</dbReference>
<reference evidence="3" key="1">
    <citation type="submission" date="2015-06" db="EMBL/GenBank/DDBJ databases">
        <authorList>
            <person name="Urmite Genomes"/>
        </authorList>
    </citation>
    <scope>NUCLEOTIDE SEQUENCE [LARGE SCALE GENOMIC DNA]</scope>
    <source>
        <strain evidence="3">CSUR P1867</strain>
    </source>
</reference>
<dbReference type="InterPro" id="IPR013217">
    <property type="entry name" value="Methyltransf_12"/>
</dbReference>
<keyword evidence="2" id="KW-0808">Transferase</keyword>
<dbReference type="InterPro" id="IPR029063">
    <property type="entry name" value="SAM-dependent_MTases_sf"/>
</dbReference>
<evidence type="ECO:0000313" key="2">
    <source>
        <dbReference type="EMBL" id="CRL59002.1"/>
    </source>
</evidence>
<keyword evidence="2" id="KW-0489">Methyltransferase</keyword>
<dbReference type="GO" id="GO:0008168">
    <property type="term" value="F:methyltransferase activity"/>
    <property type="evidence" value="ECO:0007669"/>
    <property type="project" value="UniProtKB-KW"/>
</dbReference>
<evidence type="ECO:0000313" key="3">
    <source>
        <dbReference type="Proteomes" id="UP000183920"/>
    </source>
</evidence>
<name>A0A0G4PZ74_9GAMM</name>
<dbReference type="AlphaFoldDB" id="A0A0G4PZ74"/>
<dbReference type="Gene3D" id="3.40.50.150">
    <property type="entry name" value="Vaccinia Virus protein VP39"/>
    <property type="match status" value="1"/>
</dbReference>
<evidence type="ECO:0000259" key="1">
    <source>
        <dbReference type="Pfam" id="PF08242"/>
    </source>
</evidence>
<dbReference type="Proteomes" id="UP000183920">
    <property type="component" value="Unassembled WGS sequence"/>
</dbReference>
<dbReference type="SUPFAM" id="SSF53335">
    <property type="entry name" value="S-adenosyl-L-methionine-dependent methyltransferases"/>
    <property type="match status" value="1"/>
</dbReference>
<dbReference type="EMBL" id="CVRY01000001">
    <property type="protein sequence ID" value="CRL59002.1"/>
    <property type="molecule type" value="Genomic_DNA"/>
</dbReference>
<sequence>MTLSTHDGVKVYTPVSLKLYDWWVLNISNSYAWQCDTNKYLIPHFKNHLGDRHMDIGVGTGFYLKKSISYIKEISLTDLNLHSLEHTKKYLSDDKLINCLQHDVFQPFSNKLNGSYNSISLFYLLHCLPGTMDDKKKAIENISYLLTEKGVLYGATILGQGVKHNIFGKKLMSIYNKKGIFCNYSDSADSLEGMLSSLFHDISIHVQGTVALFTAKNKK</sequence>